<proteinExistence type="predicted"/>
<dbReference type="AlphaFoldDB" id="A0A511BAQ2"/>
<gene>
    <name evidence="1" type="ORF">GKA01_26930</name>
</gene>
<evidence type="ECO:0000313" key="1">
    <source>
        <dbReference type="EMBL" id="GEK97496.1"/>
    </source>
</evidence>
<sequence>MQNGASVKTVEDQKTGPEELRATVLTEIELDTLQASIPYLTRSTLHRCFLRHEISRLPDIEGDKPKDSVSNAAHRLFHIDIAEVQTAEGKLRFFVAIDRTRKFAVTQLVEKADLKAAMSS</sequence>
<dbReference type="EMBL" id="BJVA01000040">
    <property type="protein sequence ID" value="GEK97496.1"/>
    <property type="molecule type" value="Genomic_DNA"/>
</dbReference>
<name>A0A511BAQ2_9PROT</name>
<reference evidence="1 2" key="1">
    <citation type="submission" date="2019-07" db="EMBL/GenBank/DDBJ databases">
        <title>Whole genome shotgun sequence of Gluconobacter kanchanaburiensis NBRC 103587.</title>
        <authorList>
            <person name="Hosoyama A."/>
            <person name="Uohara A."/>
            <person name="Ohji S."/>
            <person name="Ichikawa N."/>
        </authorList>
    </citation>
    <scope>NUCLEOTIDE SEQUENCE [LARGE SCALE GENOMIC DNA]</scope>
    <source>
        <strain evidence="1 2">NBRC 103587</strain>
    </source>
</reference>
<protein>
    <submittedName>
        <fullName evidence="1">Uncharacterized protein</fullName>
    </submittedName>
</protein>
<keyword evidence="2" id="KW-1185">Reference proteome</keyword>
<evidence type="ECO:0000313" key="2">
    <source>
        <dbReference type="Proteomes" id="UP000321079"/>
    </source>
</evidence>
<organism evidence="1 2">
    <name type="scientific">Gluconobacter kanchanaburiensis NBRC 103587</name>
    <dbReference type="NCBI Taxonomy" id="1307948"/>
    <lineage>
        <taxon>Bacteria</taxon>
        <taxon>Pseudomonadati</taxon>
        <taxon>Pseudomonadota</taxon>
        <taxon>Alphaproteobacteria</taxon>
        <taxon>Acetobacterales</taxon>
        <taxon>Acetobacteraceae</taxon>
        <taxon>Gluconobacter</taxon>
    </lineage>
</organism>
<accession>A0A511BAQ2</accession>
<comment type="caution">
    <text evidence="1">The sequence shown here is derived from an EMBL/GenBank/DDBJ whole genome shotgun (WGS) entry which is preliminary data.</text>
</comment>
<dbReference type="Proteomes" id="UP000321079">
    <property type="component" value="Unassembled WGS sequence"/>
</dbReference>